<dbReference type="GO" id="GO:0035517">
    <property type="term" value="C:PR-DUB complex"/>
    <property type="evidence" value="ECO:0007669"/>
    <property type="project" value="TreeGrafter"/>
</dbReference>
<dbReference type="InterPro" id="IPR026905">
    <property type="entry name" value="ASX-like_PHD"/>
</dbReference>
<evidence type="ECO:0000313" key="4">
    <source>
        <dbReference type="Proteomes" id="UP000190648"/>
    </source>
</evidence>
<dbReference type="Pfam" id="PF13922">
    <property type="entry name" value="PHD_3"/>
    <property type="match status" value="1"/>
</dbReference>
<dbReference type="GO" id="GO:0042975">
    <property type="term" value="F:peroxisome proliferator activated receptor binding"/>
    <property type="evidence" value="ECO:0007669"/>
    <property type="project" value="TreeGrafter"/>
</dbReference>
<feature type="compositionally biased region" description="Acidic residues" evidence="1">
    <location>
        <begin position="195"/>
        <end position="204"/>
    </location>
</feature>
<keyword evidence="4" id="KW-1185">Reference proteome</keyword>
<feature type="region of interest" description="Disordered" evidence="1">
    <location>
        <begin position="1"/>
        <end position="74"/>
    </location>
</feature>
<feature type="domain" description="Protein ASX-like PHD" evidence="2">
    <location>
        <begin position="391"/>
        <end position="431"/>
    </location>
</feature>
<dbReference type="GO" id="GO:0003682">
    <property type="term" value="F:chromatin binding"/>
    <property type="evidence" value="ECO:0007669"/>
    <property type="project" value="TreeGrafter"/>
</dbReference>
<dbReference type="OrthoDB" id="9348951at2759"/>
<protein>
    <submittedName>
        <fullName evidence="3">Putative Polycomb group protein ASXL2</fullName>
    </submittedName>
</protein>
<dbReference type="InterPro" id="IPR024811">
    <property type="entry name" value="ASX/ASX-like"/>
</dbReference>
<dbReference type="EMBL" id="LSYS01006726">
    <property type="protein sequence ID" value="OPJ74324.1"/>
    <property type="molecule type" value="Genomic_DNA"/>
</dbReference>
<accession>A0A1V4JQD8</accession>
<dbReference type="PANTHER" id="PTHR13578">
    <property type="entry name" value="ADDITIONAL SEX COMBS LIKE PROTEIN ASXL"/>
    <property type="match status" value="1"/>
</dbReference>
<gene>
    <name evidence="3" type="primary">ASXL2</name>
    <name evidence="3" type="ORF">AV530_019910</name>
</gene>
<dbReference type="GO" id="GO:0045944">
    <property type="term" value="P:positive regulation of transcription by RNA polymerase II"/>
    <property type="evidence" value="ECO:0007669"/>
    <property type="project" value="TreeGrafter"/>
</dbReference>
<organism evidence="3 4">
    <name type="scientific">Patagioenas fasciata monilis</name>
    <dbReference type="NCBI Taxonomy" id="372326"/>
    <lineage>
        <taxon>Eukaryota</taxon>
        <taxon>Metazoa</taxon>
        <taxon>Chordata</taxon>
        <taxon>Craniata</taxon>
        <taxon>Vertebrata</taxon>
        <taxon>Euteleostomi</taxon>
        <taxon>Archelosauria</taxon>
        <taxon>Archosauria</taxon>
        <taxon>Dinosauria</taxon>
        <taxon>Saurischia</taxon>
        <taxon>Theropoda</taxon>
        <taxon>Coelurosauria</taxon>
        <taxon>Aves</taxon>
        <taxon>Neognathae</taxon>
        <taxon>Neoaves</taxon>
        <taxon>Columbimorphae</taxon>
        <taxon>Columbiformes</taxon>
        <taxon>Columbidae</taxon>
        <taxon>Patagioenas</taxon>
    </lineage>
</organism>
<dbReference type="STRING" id="372326.A0A1V4JQD8"/>
<dbReference type="GO" id="GO:0003677">
    <property type="term" value="F:DNA binding"/>
    <property type="evidence" value="ECO:0007669"/>
    <property type="project" value="InterPro"/>
</dbReference>
<feature type="compositionally biased region" description="Basic and acidic residues" evidence="1">
    <location>
        <begin position="205"/>
        <end position="228"/>
    </location>
</feature>
<reference evidence="3 4" key="1">
    <citation type="submission" date="2016-02" db="EMBL/GenBank/DDBJ databases">
        <title>Band-tailed pigeon sequencing and assembly.</title>
        <authorList>
            <person name="Soares A.E."/>
            <person name="Novak B.J."/>
            <person name="Rice E.S."/>
            <person name="O'Connell B."/>
            <person name="Chang D."/>
            <person name="Weber S."/>
            <person name="Shapiro B."/>
        </authorList>
    </citation>
    <scope>NUCLEOTIDE SEQUENCE [LARGE SCALE GENOMIC DNA]</scope>
    <source>
        <strain evidence="3">BTP2013</strain>
        <tissue evidence="3">Blood</tissue>
    </source>
</reference>
<feature type="region of interest" description="Disordered" evidence="1">
    <location>
        <begin position="282"/>
        <end position="314"/>
    </location>
</feature>
<dbReference type="PANTHER" id="PTHR13578:SF11">
    <property type="entry name" value="POLYCOMB GROUP PROTEIN ASXL2-RELATED"/>
    <property type="match status" value="1"/>
</dbReference>
<name>A0A1V4JQD8_PATFA</name>
<dbReference type="AlphaFoldDB" id="A0A1V4JQD8"/>
<evidence type="ECO:0000259" key="2">
    <source>
        <dbReference type="Pfam" id="PF13922"/>
    </source>
</evidence>
<evidence type="ECO:0000313" key="3">
    <source>
        <dbReference type="EMBL" id="OPJ74324.1"/>
    </source>
</evidence>
<feature type="compositionally biased region" description="Basic and acidic residues" evidence="1">
    <location>
        <begin position="178"/>
        <end position="188"/>
    </location>
</feature>
<dbReference type="Proteomes" id="UP000190648">
    <property type="component" value="Unassembled WGS sequence"/>
</dbReference>
<feature type="compositionally biased region" description="Pro residues" evidence="1">
    <location>
        <begin position="303"/>
        <end position="312"/>
    </location>
</feature>
<dbReference type="GO" id="GO:0009887">
    <property type="term" value="P:animal organ morphogenesis"/>
    <property type="evidence" value="ECO:0007669"/>
    <property type="project" value="TreeGrafter"/>
</dbReference>
<feature type="region of interest" description="Disordered" evidence="1">
    <location>
        <begin position="169"/>
        <end position="245"/>
    </location>
</feature>
<evidence type="ECO:0000256" key="1">
    <source>
        <dbReference type="SAM" id="MobiDB-lite"/>
    </source>
</evidence>
<comment type="caution">
    <text evidence="3">The sequence shown here is derived from an EMBL/GenBank/DDBJ whole genome shotgun (WGS) entry which is preliminary data.</text>
</comment>
<sequence>MKTVPLASHEEKRVAAAAPSAAGNGAGAEGGDRQSSCAPQQLGKLLCQNRPLPHIPRTFPPPPGKEPGPDQHPCHEALSKATQEQILQTLIKRVQRQNLLPVLQPSQLSLPRSGFQVETGSPSQRLVLGFVGRRTSKPAMSGHYLLNISTYGRGSESLRRGFLNPDSRVCLNSPADGPKAEFGEHEGPGGRSSSDEGDEDDESTGDEREQVSVKEEPQRSGQCEKEQVSRSTSSPDYSPLAKKGAATAAAASQQAAAGRENGQALDGTALARDFLHAAQEQVAQAMRGKTPSNPERFGAAAPSPDPAQPPKLPGTAAAQLLAPSYSGTINVSTGPDVSQGSLMTGLADCNQLASSMANVMSFSVTVTAIPAGSGGHGQPIPGQAFAEDGGAEDPPSKCYCRLKAMIMCKGCGAFCHDDCIGPSKLCVSCLVVR</sequence>
<proteinExistence type="predicted"/>